<accession>A0ABW2AJN0</accession>
<evidence type="ECO:0000313" key="2">
    <source>
        <dbReference type="EMBL" id="MFC6706774.1"/>
    </source>
</evidence>
<evidence type="ECO:0000256" key="1">
    <source>
        <dbReference type="SAM" id="MobiDB-lite"/>
    </source>
</evidence>
<organism evidence="2 3">
    <name type="scientific">Flexivirga alba</name>
    <dbReference type="NCBI Taxonomy" id="702742"/>
    <lineage>
        <taxon>Bacteria</taxon>
        <taxon>Bacillati</taxon>
        <taxon>Actinomycetota</taxon>
        <taxon>Actinomycetes</taxon>
        <taxon>Micrococcales</taxon>
        <taxon>Dermacoccaceae</taxon>
        <taxon>Flexivirga</taxon>
    </lineage>
</organism>
<dbReference type="EMBL" id="JBHSWH010000001">
    <property type="protein sequence ID" value="MFC6706774.1"/>
    <property type="molecule type" value="Genomic_DNA"/>
</dbReference>
<reference evidence="3" key="1">
    <citation type="journal article" date="2019" name="Int. J. Syst. Evol. Microbiol.">
        <title>The Global Catalogue of Microorganisms (GCM) 10K type strain sequencing project: providing services to taxonomists for standard genome sequencing and annotation.</title>
        <authorList>
            <consortium name="The Broad Institute Genomics Platform"/>
            <consortium name="The Broad Institute Genome Sequencing Center for Infectious Disease"/>
            <person name="Wu L."/>
            <person name="Ma J."/>
        </authorList>
    </citation>
    <scope>NUCLEOTIDE SEQUENCE [LARGE SCALE GENOMIC DNA]</scope>
    <source>
        <strain evidence="3">CCUG 58127</strain>
    </source>
</reference>
<gene>
    <name evidence="2" type="ORF">ACFQDH_16300</name>
</gene>
<sequence length="68" mass="7745">MEDEKWTTSQVAEHVGVHRKTISSYHARDQMPPEDGRDGPHKPWWWSTTITGLRRPGRGVGVGPQPKK</sequence>
<proteinExistence type="predicted"/>
<feature type="compositionally biased region" description="Basic and acidic residues" evidence="1">
    <location>
        <begin position="26"/>
        <end position="41"/>
    </location>
</feature>
<comment type="caution">
    <text evidence="2">The sequence shown here is derived from an EMBL/GenBank/DDBJ whole genome shotgun (WGS) entry which is preliminary data.</text>
</comment>
<feature type="region of interest" description="Disordered" evidence="1">
    <location>
        <begin position="1"/>
        <end position="44"/>
    </location>
</feature>
<protein>
    <submittedName>
        <fullName evidence="2">Uncharacterized protein</fullName>
    </submittedName>
</protein>
<name>A0ABW2AJN0_9MICO</name>
<dbReference type="RefSeq" id="WP_382403463.1">
    <property type="nucleotide sequence ID" value="NZ_JBHSWH010000001.1"/>
</dbReference>
<evidence type="ECO:0000313" key="3">
    <source>
        <dbReference type="Proteomes" id="UP001596298"/>
    </source>
</evidence>
<dbReference type="Proteomes" id="UP001596298">
    <property type="component" value="Unassembled WGS sequence"/>
</dbReference>
<keyword evidence="3" id="KW-1185">Reference proteome</keyword>